<accession>A0A4R5NGT2</accession>
<keyword evidence="3" id="KW-1185">Reference proteome</keyword>
<comment type="caution">
    <text evidence="2">The sequence shown here is derived from an EMBL/GenBank/DDBJ whole genome shotgun (WGS) entry which is preliminary data.</text>
</comment>
<dbReference type="Pfam" id="PF09848">
    <property type="entry name" value="SLFN-g3_helicase"/>
    <property type="match status" value="1"/>
</dbReference>
<dbReference type="InterPro" id="IPR018647">
    <property type="entry name" value="SLFN_3-like_DNA/RNA_helicase"/>
</dbReference>
<dbReference type="OrthoDB" id="1411900at2"/>
<evidence type="ECO:0000313" key="2">
    <source>
        <dbReference type="EMBL" id="TDG73736.1"/>
    </source>
</evidence>
<dbReference type="Gene3D" id="3.40.50.300">
    <property type="entry name" value="P-loop containing nucleotide triphosphate hydrolases"/>
    <property type="match status" value="1"/>
</dbReference>
<sequence>MLRPVNLESLFDILDNEKLLDEYRIFLNMDKQFERKEINDTKLLFDYLKPAVELSNFYVGFKIPQINKEFDLLRFTSDYILNIELKSKMISEEKIKRQLQKNLYYLKMFKNYSDVHLYTAVKEYENNFKIYELKDGALNEVTPGRMQRDLILTGREVDLSVICDPSNYLISPFNSTELFLEHKYFLTQNQQEIEKTFLNGGIGMYSLQGGAGTGKTLLAYDIAYEEMEKEKKVKIIHCANLNDGQEELNSNGWSISPIKSYKFIEFNNYDVVIFDEFQRASNVEEIITDFSKFKGKTLFCGDTNQWLGSWENKEKTFNKLKECNLLKKEFKVTQKIITNKEVSTFIKQLFDNKKIDSKNVKKENIYIEYFGNETVARSFGTRLERGGWKVISLTTSLYNEEYIDQLEYSDLNSHKVIGQEFDRVAVFMGKNFYYDENGKLNSSEDSYYDSTKMLFENITRTRKKLFIVIVNNREILRSCLEILNCSN</sequence>
<dbReference type="RefSeq" id="WP_056945224.1">
    <property type="nucleotide sequence ID" value="NZ_PUFN01000007.1"/>
</dbReference>
<reference evidence="2 3" key="1">
    <citation type="journal article" date="2019" name="Appl. Microbiol. Biotechnol.">
        <title>Uncovering carbohydrate metabolism through a genotype-phenotype association study of 56 lactic acid bacteria genomes.</title>
        <authorList>
            <person name="Buron-Moles G."/>
            <person name="Chailyan A."/>
            <person name="Dolejs I."/>
            <person name="Forster J."/>
            <person name="Miks M.H."/>
        </authorList>
    </citation>
    <scope>NUCLEOTIDE SEQUENCE [LARGE SCALE GENOMIC DNA]</scope>
    <source>
        <strain evidence="2 3">ATCC 29644</strain>
    </source>
</reference>
<organism evidence="2 3">
    <name type="scientific">Companilactobacillus farciminis</name>
    <dbReference type="NCBI Taxonomy" id="1612"/>
    <lineage>
        <taxon>Bacteria</taxon>
        <taxon>Bacillati</taxon>
        <taxon>Bacillota</taxon>
        <taxon>Bacilli</taxon>
        <taxon>Lactobacillales</taxon>
        <taxon>Lactobacillaceae</taxon>
        <taxon>Companilactobacillus</taxon>
    </lineage>
</organism>
<proteinExistence type="predicted"/>
<dbReference type="InterPro" id="IPR027417">
    <property type="entry name" value="P-loop_NTPase"/>
</dbReference>
<feature type="domain" description="Schlafen group 3-like DNA/RNA helicase" evidence="1">
    <location>
        <begin position="206"/>
        <end position="368"/>
    </location>
</feature>
<dbReference type="AlphaFoldDB" id="A0A4R5NGT2"/>
<evidence type="ECO:0000313" key="3">
    <source>
        <dbReference type="Proteomes" id="UP000295257"/>
    </source>
</evidence>
<protein>
    <recommendedName>
        <fullName evidence="1">Schlafen group 3-like DNA/RNA helicase domain-containing protein</fullName>
    </recommendedName>
</protein>
<name>A0A4R5NGT2_9LACO</name>
<dbReference type="SUPFAM" id="SSF52540">
    <property type="entry name" value="P-loop containing nucleoside triphosphate hydrolases"/>
    <property type="match status" value="1"/>
</dbReference>
<gene>
    <name evidence="2" type="ORF">C5L30_001228</name>
</gene>
<dbReference type="EMBL" id="PUFN01000007">
    <property type="protein sequence ID" value="TDG73736.1"/>
    <property type="molecule type" value="Genomic_DNA"/>
</dbReference>
<evidence type="ECO:0000259" key="1">
    <source>
        <dbReference type="Pfam" id="PF09848"/>
    </source>
</evidence>
<dbReference type="Proteomes" id="UP000295257">
    <property type="component" value="Unassembled WGS sequence"/>
</dbReference>